<dbReference type="SUPFAM" id="SSF53474">
    <property type="entry name" value="alpha/beta-Hydrolases"/>
    <property type="match status" value="1"/>
</dbReference>
<feature type="domain" description="Epoxide hydrolase N-terminal" evidence="4">
    <location>
        <begin position="4"/>
        <end position="107"/>
    </location>
</feature>
<dbReference type="InterPro" id="IPR000639">
    <property type="entry name" value="Epox_hydrolase-like"/>
</dbReference>
<protein>
    <recommendedName>
        <fullName evidence="4">Epoxide hydrolase N-terminal domain-containing protein</fullName>
    </recommendedName>
</protein>
<dbReference type="PANTHER" id="PTHR21661:SF35">
    <property type="entry name" value="EPOXIDE HYDROLASE"/>
    <property type="match status" value="1"/>
</dbReference>
<sequence length="390" mass="44667">MKAEPFTIAIPEEALEDLRTRLRQTRWATDFGNDDWRYGANEEYLREFVDYWLNNYDWREQEQKMNSFANFKTEIDGVPVHFIHEKGKGPNPTPLILTHGWPWTFWDLNEVIRPLTDPASFGGDPDDAFDVIVPSLPGFGFSTPLRKTGVQPIQTADLWVKLMRDVLGYDRFGAQGGDWGAFVTAQLGHKYPEHLIGIHMTLPWLLGEGGFMPASADDYGPGEEGWFEQMNTRMQSAASHVAVHSNDPQTLAYAMNDSPVGLAAWLIERRRNWSDCDGDIEKSFTKEHLINTVMIYWLTESFSTTVRYYWENARAPWTASHDRKPTIETPTAIAVFPRELILVPRKLAEERTNLQRWTLMPSGGHFAPAEEPQLVVEDLRAFFRTLTSAQ</sequence>
<dbReference type="PANTHER" id="PTHR21661">
    <property type="entry name" value="EPOXIDE HYDROLASE 1-RELATED"/>
    <property type="match status" value="1"/>
</dbReference>
<dbReference type="InterPro" id="IPR016292">
    <property type="entry name" value="Epoxide_hydrolase"/>
</dbReference>
<evidence type="ECO:0000256" key="3">
    <source>
        <dbReference type="ARBA" id="ARBA00022801"/>
    </source>
</evidence>
<evidence type="ECO:0000313" key="5">
    <source>
        <dbReference type="EMBL" id="SVB61965.1"/>
    </source>
</evidence>
<proteinExistence type="inferred from homology"/>
<dbReference type="Gene3D" id="3.40.50.1820">
    <property type="entry name" value="alpha/beta hydrolase"/>
    <property type="match status" value="1"/>
</dbReference>
<evidence type="ECO:0000259" key="4">
    <source>
        <dbReference type="Pfam" id="PF06441"/>
    </source>
</evidence>
<dbReference type="GO" id="GO:0097176">
    <property type="term" value="P:epoxide metabolic process"/>
    <property type="evidence" value="ECO:0007669"/>
    <property type="project" value="TreeGrafter"/>
</dbReference>
<reference evidence="5" key="1">
    <citation type="submission" date="2018-05" db="EMBL/GenBank/DDBJ databases">
        <authorList>
            <person name="Lanie J.A."/>
            <person name="Ng W.-L."/>
            <person name="Kazmierczak K.M."/>
            <person name="Andrzejewski T.M."/>
            <person name="Davidsen T.M."/>
            <person name="Wayne K.J."/>
            <person name="Tettelin H."/>
            <person name="Glass J.I."/>
            <person name="Rusch D."/>
            <person name="Podicherti R."/>
            <person name="Tsui H.-C.T."/>
            <person name="Winkler M.E."/>
        </authorList>
    </citation>
    <scope>NUCLEOTIDE SEQUENCE</scope>
</reference>
<dbReference type="Pfam" id="PF06441">
    <property type="entry name" value="EHN"/>
    <property type="match status" value="1"/>
</dbReference>
<dbReference type="PRINTS" id="PR00412">
    <property type="entry name" value="EPOXHYDRLASE"/>
</dbReference>
<dbReference type="InterPro" id="IPR029058">
    <property type="entry name" value="AB_hydrolase_fold"/>
</dbReference>
<name>A0A382FH01_9ZZZZ</name>
<gene>
    <name evidence="5" type="ORF">METZ01_LOCUS214819</name>
</gene>
<organism evidence="5">
    <name type="scientific">marine metagenome</name>
    <dbReference type="NCBI Taxonomy" id="408172"/>
    <lineage>
        <taxon>unclassified sequences</taxon>
        <taxon>metagenomes</taxon>
        <taxon>ecological metagenomes</taxon>
    </lineage>
</organism>
<dbReference type="GO" id="GO:0004301">
    <property type="term" value="F:epoxide hydrolase activity"/>
    <property type="evidence" value="ECO:0007669"/>
    <property type="project" value="TreeGrafter"/>
</dbReference>
<evidence type="ECO:0000256" key="2">
    <source>
        <dbReference type="ARBA" id="ARBA00022797"/>
    </source>
</evidence>
<dbReference type="AlphaFoldDB" id="A0A382FH01"/>
<dbReference type="EMBL" id="UINC01049780">
    <property type="protein sequence ID" value="SVB61965.1"/>
    <property type="molecule type" value="Genomic_DNA"/>
</dbReference>
<dbReference type="PIRSF" id="PIRSF001112">
    <property type="entry name" value="Epoxide_hydrolase"/>
    <property type="match status" value="1"/>
</dbReference>
<accession>A0A382FH01</accession>
<dbReference type="InterPro" id="IPR010497">
    <property type="entry name" value="Epoxide_hydro_N"/>
</dbReference>
<comment type="similarity">
    <text evidence="1">Belongs to the peptidase S33 family.</text>
</comment>
<keyword evidence="3" id="KW-0378">Hydrolase</keyword>
<evidence type="ECO:0000256" key="1">
    <source>
        <dbReference type="ARBA" id="ARBA00010088"/>
    </source>
</evidence>
<keyword evidence="2" id="KW-0058">Aromatic hydrocarbons catabolism</keyword>